<evidence type="ECO:0000259" key="1">
    <source>
        <dbReference type="Pfam" id="PF07238"/>
    </source>
</evidence>
<dbReference type="InterPro" id="IPR009875">
    <property type="entry name" value="PilZ_domain"/>
</dbReference>
<dbReference type="AlphaFoldDB" id="A0A916TX96"/>
<reference evidence="2" key="2">
    <citation type="submission" date="2020-09" db="EMBL/GenBank/DDBJ databases">
        <authorList>
            <person name="Sun Q."/>
            <person name="Zhou Y."/>
        </authorList>
    </citation>
    <scope>NUCLEOTIDE SEQUENCE</scope>
    <source>
        <strain evidence="2">CGMCC 1.15095</strain>
    </source>
</reference>
<keyword evidence="3" id="KW-1185">Reference proteome</keyword>
<dbReference type="GO" id="GO:0035438">
    <property type="term" value="F:cyclic-di-GMP binding"/>
    <property type="evidence" value="ECO:0007669"/>
    <property type="project" value="InterPro"/>
</dbReference>
<accession>A0A916TX96</accession>
<evidence type="ECO:0000313" key="2">
    <source>
        <dbReference type="EMBL" id="GGC11233.1"/>
    </source>
</evidence>
<reference evidence="2" key="1">
    <citation type="journal article" date="2014" name="Int. J. Syst. Evol. Microbiol.">
        <title>Complete genome sequence of Corynebacterium casei LMG S-19264T (=DSM 44701T), isolated from a smear-ripened cheese.</title>
        <authorList>
            <consortium name="US DOE Joint Genome Institute (JGI-PGF)"/>
            <person name="Walter F."/>
            <person name="Albersmeier A."/>
            <person name="Kalinowski J."/>
            <person name="Ruckert C."/>
        </authorList>
    </citation>
    <scope>NUCLEOTIDE SEQUENCE</scope>
    <source>
        <strain evidence="2">CGMCC 1.15095</strain>
    </source>
</reference>
<organism evidence="2 3">
    <name type="scientific">Novosphingobium endophyticum</name>
    <dbReference type="NCBI Taxonomy" id="1955250"/>
    <lineage>
        <taxon>Bacteria</taxon>
        <taxon>Pseudomonadati</taxon>
        <taxon>Pseudomonadota</taxon>
        <taxon>Alphaproteobacteria</taxon>
        <taxon>Sphingomonadales</taxon>
        <taxon>Sphingomonadaceae</taxon>
        <taxon>Novosphingobium</taxon>
    </lineage>
</organism>
<gene>
    <name evidence="2" type="ORF">GCM10011494_32480</name>
</gene>
<dbReference type="EMBL" id="BMHK01000029">
    <property type="protein sequence ID" value="GGC11233.1"/>
    <property type="molecule type" value="Genomic_DNA"/>
</dbReference>
<sequence>METRTETSRVILVDLSTTGARILTENPPKVGTEAMLHWGRYEAFGEVVWIEGVQCGIAFLDPISPQDVLETRELDDAAHLPQDRELLRQAARHWVEGTTPR</sequence>
<protein>
    <recommendedName>
        <fullName evidence="1">PilZ domain-containing protein</fullName>
    </recommendedName>
</protein>
<dbReference type="Proteomes" id="UP000608154">
    <property type="component" value="Unassembled WGS sequence"/>
</dbReference>
<evidence type="ECO:0000313" key="3">
    <source>
        <dbReference type="Proteomes" id="UP000608154"/>
    </source>
</evidence>
<dbReference type="Pfam" id="PF07238">
    <property type="entry name" value="PilZ"/>
    <property type="match status" value="1"/>
</dbReference>
<comment type="caution">
    <text evidence="2">The sequence shown here is derived from an EMBL/GenBank/DDBJ whole genome shotgun (WGS) entry which is preliminary data.</text>
</comment>
<proteinExistence type="predicted"/>
<feature type="domain" description="PilZ" evidence="1">
    <location>
        <begin position="9"/>
        <end position="67"/>
    </location>
</feature>
<dbReference type="SUPFAM" id="SSF141371">
    <property type="entry name" value="PilZ domain-like"/>
    <property type="match status" value="1"/>
</dbReference>
<name>A0A916TX96_9SPHN</name>